<feature type="region of interest" description="Disordered" evidence="1">
    <location>
        <begin position="259"/>
        <end position="283"/>
    </location>
</feature>
<dbReference type="RefSeq" id="WP_304994667.1">
    <property type="nucleotide sequence ID" value="NZ_CP101717.1"/>
</dbReference>
<feature type="transmembrane region" description="Helical" evidence="2">
    <location>
        <begin position="290"/>
        <end position="306"/>
    </location>
</feature>
<proteinExistence type="predicted"/>
<feature type="compositionally biased region" description="Acidic residues" evidence="1">
    <location>
        <begin position="259"/>
        <end position="270"/>
    </location>
</feature>
<gene>
    <name evidence="3" type="ORF">NFC81_11720</name>
</gene>
<dbReference type="AlphaFoldDB" id="A0AB38YDG6"/>
<keyword evidence="2" id="KW-1133">Transmembrane helix</keyword>
<protein>
    <submittedName>
        <fullName evidence="3">Uncharacterized protein</fullName>
    </submittedName>
</protein>
<organism evidence="3">
    <name type="scientific">Salinispirillum sp. LH 10-3-1</name>
    <dbReference type="NCBI Taxonomy" id="2952525"/>
    <lineage>
        <taxon>Bacteria</taxon>
        <taxon>Pseudomonadati</taxon>
        <taxon>Pseudomonadota</taxon>
        <taxon>Gammaproteobacteria</taxon>
        <taxon>Oceanospirillales</taxon>
        <taxon>Saccharospirillaceae</taxon>
        <taxon>Salinispirillum</taxon>
    </lineage>
</organism>
<reference evidence="3" key="1">
    <citation type="submission" date="2022-07" db="EMBL/GenBank/DDBJ databases">
        <title>Complete genome sequence of Salinispirillum sp. LH10-3-1 capable of multiple carbohydrate inversion isolated from a soda lake.</title>
        <authorList>
            <person name="Liu J."/>
            <person name="Zhai Y."/>
            <person name="Zhang H."/>
            <person name="Yang H."/>
            <person name="Qu J."/>
            <person name="Li J."/>
        </authorList>
    </citation>
    <scope>NUCLEOTIDE SEQUENCE</scope>
    <source>
        <strain evidence="3">LH 10-3-1</strain>
    </source>
</reference>
<keyword evidence="2" id="KW-0812">Transmembrane</keyword>
<name>A0AB38YDG6_9GAMM</name>
<evidence type="ECO:0000256" key="1">
    <source>
        <dbReference type="SAM" id="MobiDB-lite"/>
    </source>
</evidence>
<dbReference type="EMBL" id="CP101717">
    <property type="protein sequence ID" value="WLD57381.1"/>
    <property type="molecule type" value="Genomic_DNA"/>
</dbReference>
<evidence type="ECO:0000313" key="3">
    <source>
        <dbReference type="EMBL" id="WLD57381.1"/>
    </source>
</evidence>
<sequence length="307" mass="33967">MTSYSTASQDWLWDDKKAQPHVRHWPAITKGTVHIHDVTALGALKKLTAAQQNKEAWLNLYRDTVTAEKIEVAVDTLADMIDHNRADCLGDAVNVKGHSATLFALARGEVLTEVSLAARLAMLSNGLATLEHRPEGNARAEALSHYTIADLQLLAAQTDGIKKNQKKADLIKDIVAADDVGELELPLGELVGAPLANEWLEQLVARYVQALHDALADPVYPTVFREAVWRQAKAQANVDALKRALEVEYWDVLEEGIEDTPVDPSEPEPEFVDHTPDWQPTTSTKRNDTPLVWIAVAILFVAWLLIK</sequence>
<keyword evidence="2" id="KW-0472">Membrane</keyword>
<evidence type="ECO:0000256" key="2">
    <source>
        <dbReference type="SAM" id="Phobius"/>
    </source>
</evidence>
<accession>A0AB38YDG6</accession>